<dbReference type="EnsemblMetazoa" id="CLYHEMT010186.1">
    <property type="protein sequence ID" value="CLYHEMP010186.1"/>
    <property type="gene ID" value="CLYHEMG010186"/>
</dbReference>
<dbReference type="InterPro" id="IPR029071">
    <property type="entry name" value="Ubiquitin-like_domsf"/>
</dbReference>
<dbReference type="GO" id="GO:0006368">
    <property type="term" value="P:transcription elongation by RNA polymerase II"/>
    <property type="evidence" value="ECO:0007669"/>
    <property type="project" value="InterPro"/>
</dbReference>
<keyword evidence="4" id="KW-1185">Reference proteome</keyword>
<proteinExistence type="predicted"/>
<feature type="compositionally biased region" description="Polar residues" evidence="1">
    <location>
        <begin position="104"/>
        <end position="114"/>
    </location>
</feature>
<dbReference type="Pfam" id="PF00240">
    <property type="entry name" value="ubiquitin"/>
    <property type="match status" value="1"/>
</dbReference>
<protein>
    <recommendedName>
        <fullName evidence="2">Ubiquitin-like domain-containing protein</fullName>
    </recommendedName>
</protein>
<dbReference type="PANTHER" id="PTHR13248">
    <property type="entry name" value="TRANSCRIPTION ELONGATION FACTOR B POLYPEPTIDE 2"/>
    <property type="match status" value="1"/>
</dbReference>
<dbReference type="InterPro" id="IPR000626">
    <property type="entry name" value="Ubiquitin-like_dom"/>
</dbReference>
<accession>A0A7M5WSH1</accession>
<dbReference type="Gene3D" id="3.10.20.90">
    <property type="entry name" value="Phosphatidylinositol 3-kinase Catalytic Subunit, Chain A, domain 1"/>
    <property type="match status" value="1"/>
</dbReference>
<dbReference type="PANTHER" id="PTHR13248:SF4">
    <property type="entry name" value="ELONGIN B"/>
    <property type="match status" value="1"/>
</dbReference>
<name>A0A7M5WSH1_9CNID</name>
<dbReference type="AlphaFoldDB" id="A0A7M5WSH1"/>
<dbReference type="GeneID" id="136815417"/>
<sequence length="114" mass="12593">MEVFLMIKRQKQSIFLDVKETCQVLEVKKMVGGIMKKSPEDIKLLFKSLPLDDSKSLKDVGLTSQTTKAQSPALIGLCLKEGDNDFEELTITPVSKPPELPPQMKTQESPTAGS</sequence>
<dbReference type="Proteomes" id="UP000594262">
    <property type="component" value="Unplaced"/>
</dbReference>
<evidence type="ECO:0000259" key="2">
    <source>
        <dbReference type="PROSITE" id="PS50053"/>
    </source>
</evidence>
<dbReference type="OrthoDB" id="7537057at2759"/>
<evidence type="ECO:0000313" key="4">
    <source>
        <dbReference type="Proteomes" id="UP000594262"/>
    </source>
</evidence>
<dbReference type="GO" id="GO:0030891">
    <property type="term" value="C:VCB complex"/>
    <property type="evidence" value="ECO:0007669"/>
    <property type="project" value="InterPro"/>
</dbReference>
<dbReference type="RefSeq" id="XP_066927964.1">
    <property type="nucleotide sequence ID" value="XM_067071863.1"/>
</dbReference>
<dbReference type="SMART" id="SM00213">
    <property type="entry name" value="UBQ"/>
    <property type="match status" value="1"/>
</dbReference>
<reference evidence="3" key="1">
    <citation type="submission" date="2021-01" db="UniProtKB">
        <authorList>
            <consortium name="EnsemblMetazoa"/>
        </authorList>
    </citation>
    <scope>IDENTIFICATION</scope>
</reference>
<evidence type="ECO:0000256" key="1">
    <source>
        <dbReference type="SAM" id="MobiDB-lite"/>
    </source>
</evidence>
<evidence type="ECO:0000313" key="3">
    <source>
        <dbReference type="EnsemblMetazoa" id="CLYHEMP010186.1"/>
    </source>
</evidence>
<feature type="region of interest" description="Disordered" evidence="1">
    <location>
        <begin position="91"/>
        <end position="114"/>
    </location>
</feature>
<dbReference type="GO" id="GO:0070449">
    <property type="term" value="C:elongin complex"/>
    <property type="evidence" value="ECO:0007669"/>
    <property type="project" value="InterPro"/>
</dbReference>
<dbReference type="InterPro" id="IPR039049">
    <property type="entry name" value="ELOB"/>
</dbReference>
<feature type="domain" description="Ubiquitin-like" evidence="2">
    <location>
        <begin position="1"/>
        <end position="67"/>
    </location>
</feature>
<dbReference type="SUPFAM" id="SSF54236">
    <property type="entry name" value="Ubiquitin-like"/>
    <property type="match status" value="1"/>
</dbReference>
<dbReference type="PROSITE" id="PS50053">
    <property type="entry name" value="UBIQUITIN_2"/>
    <property type="match status" value="1"/>
</dbReference>
<organism evidence="3 4">
    <name type="scientific">Clytia hemisphaerica</name>
    <dbReference type="NCBI Taxonomy" id="252671"/>
    <lineage>
        <taxon>Eukaryota</taxon>
        <taxon>Metazoa</taxon>
        <taxon>Cnidaria</taxon>
        <taxon>Hydrozoa</taxon>
        <taxon>Hydroidolina</taxon>
        <taxon>Leptothecata</taxon>
        <taxon>Obeliida</taxon>
        <taxon>Clytiidae</taxon>
        <taxon>Clytia</taxon>
    </lineage>
</organism>